<feature type="transmembrane region" description="Helical" evidence="1">
    <location>
        <begin position="70"/>
        <end position="88"/>
    </location>
</feature>
<dbReference type="EMBL" id="PDCJ01000001">
    <property type="protein sequence ID" value="PEG30977.1"/>
    <property type="molecule type" value="Genomic_DNA"/>
</dbReference>
<gene>
    <name evidence="3" type="ORF">CNEO2_360030</name>
    <name evidence="4" type="ORF">CQ394_04435</name>
</gene>
<dbReference type="Pfam" id="PF21537">
    <property type="entry name" value="DUF1980_C"/>
    <property type="match status" value="1"/>
</dbReference>
<evidence type="ECO:0000313" key="4">
    <source>
        <dbReference type="EMBL" id="PEG30977.1"/>
    </source>
</evidence>
<dbReference type="AlphaFoldDB" id="A0A2A7MHH5"/>
<feature type="transmembrane region" description="Helical" evidence="1">
    <location>
        <begin position="9"/>
        <end position="27"/>
    </location>
</feature>
<protein>
    <submittedName>
        <fullName evidence="4">TIGR03943 family protein</fullName>
    </submittedName>
</protein>
<evidence type="ECO:0000259" key="2">
    <source>
        <dbReference type="Pfam" id="PF21537"/>
    </source>
</evidence>
<sequence length="232" mass="26925">MRRFNFGELIYFLTLCFLDIFLIYIMLTNKVDFYVGKKMIIYVFFAIIMISLMMIFQFPRIFTTKSSENILIKSLPLILTLVLGMISLNNAGNFKHILLNDKIANTNHEHKYNVDEFIKLINDRTIVINEENAVILEEISMNPKKYLGYKIITDGFVCKENYLSNNQFILGKIVMNCCRADAEVFAIAAQYTDIKSLRENQPIKVEGIIDSTQIYDKGKEYTIPLIIVNKLN</sequence>
<dbReference type="Proteomes" id="UP000220840">
    <property type="component" value="Unassembled WGS sequence"/>
</dbReference>
<keyword evidence="1" id="KW-0472">Membrane</keyword>
<dbReference type="STRING" id="137838.GCA_001458595_02351"/>
<evidence type="ECO:0000313" key="3">
    <source>
        <dbReference type="EMBL" id="CAI3609564.1"/>
    </source>
</evidence>
<reference evidence="4 5" key="1">
    <citation type="submission" date="2017-10" db="EMBL/GenBank/DDBJ databases">
        <title>Effective Description of Clostridium neonatale sp. nov. linked to necrotizing enterocolitis in neonates and a clarification of species assignable to the genus Clostridium (Prazmowski 1880) emend. Lawson and Rainey 2016.</title>
        <authorList>
            <person name="Bernard K."/>
            <person name="Burdz T."/>
            <person name="Wiebe D."/>
            <person name="Balcewich B."/>
            <person name="Alfa M."/>
            <person name="Bernier A.-M."/>
        </authorList>
    </citation>
    <scope>NUCLEOTIDE SEQUENCE [LARGE SCALE GENOMIC DNA]</scope>
    <source>
        <strain evidence="4 5">LCDC99A005</strain>
    </source>
</reference>
<feature type="transmembrane region" description="Helical" evidence="1">
    <location>
        <begin position="39"/>
        <end position="58"/>
    </location>
</feature>
<proteinExistence type="predicted"/>
<dbReference type="Proteomes" id="UP001189143">
    <property type="component" value="Unassembled WGS sequence"/>
</dbReference>
<accession>A0A2A7MHH5</accession>
<comment type="caution">
    <text evidence="4">The sequence shown here is derived from an EMBL/GenBank/DDBJ whole genome shotgun (WGS) entry which is preliminary data.</text>
</comment>
<dbReference type="PANTHER" id="PTHR40047">
    <property type="entry name" value="UPF0703 PROTEIN YCGQ"/>
    <property type="match status" value="1"/>
</dbReference>
<feature type="domain" description="DUF1980" evidence="2">
    <location>
        <begin position="111"/>
        <end position="231"/>
    </location>
</feature>
<keyword evidence="5" id="KW-1185">Reference proteome</keyword>
<dbReference type="InterPro" id="IPR048447">
    <property type="entry name" value="DUF1980_C"/>
</dbReference>
<dbReference type="EMBL" id="CAMTCP010000233">
    <property type="protein sequence ID" value="CAI3609564.1"/>
    <property type="molecule type" value="Genomic_DNA"/>
</dbReference>
<reference evidence="3" key="2">
    <citation type="submission" date="2022-10" db="EMBL/GenBank/DDBJ databases">
        <authorList>
            <person name="Aires J."/>
            <person name="Mesa V."/>
        </authorList>
    </citation>
    <scope>NUCLEOTIDE SEQUENCE</scope>
    <source>
        <strain evidence="3">Clostridium neonatale JD116</strain>
    </source>
</reference>
<evidence type="ECO:0000313" key="5">
    <source>
        <dbReference type="Proteomes" id="UP000220840"/>
    </source>
</evidence>
<name>A0A2A7MHH5_9CLOT</name>
<evidence type="ECO:0000256" key="1">
    <source>
        <dbReference type="SAM" id="Phobius"/>
    </source>
</evidence>
<dbReference type="InterPro" id="IPR052955">
    <property type="entry name" value="UPF0703_membrane_permease"/>
</dbReference>
<organism evidence="4 5">
    <name type="scientific">Clostridium neonatale</name>
    <dbReference type="NCBI Taxonomy" id="137838"/>
    <lineage>
        <taxon>Bacteria</taxon>
        <taxon>Bacillati</taxon>
        <taxon>Bacillota</taxon>
        <taxon>Clostridia</taxon>
        <taxon>Eubacteriales</taxon>
        <taxon>Clostridiaceae</taxon>
        <taxon>Clostridium</taxon>
    </lineage>
</organism>
<keyword evidence="1" id="KW-0812">Transmembrane</keyword>
<dbReference type="PANTHER" id="PTHR40047:SF1">
    <property type="entry name" value="UPF0703 PROTEIN YCGQ"/>
    <property type="match status" value="1"/>
</dbReference>
<keyword evidence="1" id="KW-1133">Transmembrane helix</keyword>